<reference evidence="1 2" key="1">
    <citation type="submission" date="2009-01" db="EMBL/GenBank/DDBJ databases">
        <authorList>
            <person name="Qin X."/>
            <person name="Bachman B."/>
            <person name="Battles P."/>
            <person name="Bell A."/>
            <person name="Bess C."/>
            <person name="Bickham C."/>
            <person name="Chaboub L."/>
            <person name="Chen D."/>
            <person name="Coyle M."/>
            <person name="Deiros D.R."/>
            <person name="Dinh H."/>
            <person name="Forbes L."/>
            <person name="Fowler G."/>
            <person name="Francisco L."/>
            <person name="Fu Q."/>
            <person name="Gubbala S."/>
            <person name="Hale W."/>
            <person name="Han Y."/>
            <person name="Hemphill L."/>
            <person name="Highlander S.K."/>
            <person name="Hirani K."/>
            <person name="Hogues M."/>
            <person name="Jackson L."/>
            <person name="Jakkamsetti A."/>
            <person name="Javaid M."/>
            <person name="Jiang H."/>
            <person name="Korchina V."/>
            <person name="Kovar C."/>
            <person name="Lara F."/>
            <person name="Lee S."/>
            <person name="Mata R."/>
            <person name="Mathew T."/>
            <person name="Moen C."/>
            <person name="Morales K."/>
            <person name="Munidasa M."/>
            <person name="Nazareth L."/>
            <person name="Ngo R."/>
            <person name="Nguyen L."/>
            <person name="Okwuonu G."/>
            <person name="Ongeri F."/>
            <person name="Patil S."/>
            <person name="Petrosino J."/>
            <person name="Pham C."/>
            <person name="Pham P."/>
            <person name="Pu L.-L."/>
            <person name="Puazo M."/>
            <person name="Raj R."/>
            <person name="Reid J."/>
            <person name="Rouhana J."/>
            <person name="Saada N."/>
            <person name="Shang Y."/>
            <person name="Simmons D."/>
            <person name="Thornton R."/>
            <person name="Warren J."/>
            <person name="Weissenberger G."/>
            <person name="Zhang J."/>
            <person name="Zhang L."/>
            <person name="Zhou C."/>
            <person name="Zhu D."/>
            <person name="Muzny D."/>
            <person name="Worley K."/>
            <person name="Gibbs R."/>
        </authorList>
    </citation>
    <scope>NUCLEOTIDE SEQUENCE [LARGE SCALE GENOMIC DNA]</scope>
    <source>
        <strain evidence="1 2">ATCC 51866</strain>
    </source>
</reference>
<proteinExistence type="predicted"/>
<accession>A0ABM9XP48</accession>
<comment type="caution">
    <text evidence="1">The sequence shown here is derived from an EMBL/GenBank/DDBJ whole genome shotgun (WGS) entry which is preliminary data.</text>
</comment>
<dbReference type="Proteomes" id="UP000006237">
    <property type="component" value="Unassembled WGS sequence"/>
</dbReference>
<keyword evidence="2" id="KW-1185">Reference proteome</keyword>
<dbReference type="EMBL" id="ACHF01000036">
    <property type="protein sequence ID" value="EEI62954.1"/>
    <property type="molecule type" value="Genomic_DNA"/>
</dbReference>
<name>A0ABM9XP48_9CORY</name>
<protein>
    <submittedName>
        <fullName evidence="1">Uncharacterized protein</fullName>
    </submittedName>
</protein>
<organism evidence="1 2">
    <name type="scientific">Corynebacterium glucuronolyticum ATCC 51866</name>
    <dbReference type="NCBI Taxonomy" id="548478"/>
    <lineage>
        <taxon>Bacteria</taxon>
        <taxon>Bacillati</taxon>
        <taxon>Actinomycetota</taxon>
        <taxon>Actinomycetes</taxon>
        <taxon>Mycobacteriales</taxon>
        <taxon>Corynebacteriaceae</taxon>
        <taxon>Corynebacterium</taxon>
    </lineage>
</organism>
<evidence type="ECO:0000313" key="1">
    <source>
        <dbReference type="EMBL" id="EEI62954.1"/>
    </source>
</evidence>
<evidence type="ECO:0000313" key="2">
    <source>
        <dbReference type="Proteomes" id="UP000006237"/>
    </source>
</evidence>
<sequence>MRAVAGKPFRNPTSRLCSYGGPWKVFLLPRTGRATLCFVFQLHVSNCTGIFRFLHESKVLRARFYSPSGHFRLPYLPVWYRLHEHNRKIEFYLRPF</sequence>
<gene>
    <name evidence="1" type="ORF">HMPREF0293_1472</name>
</gene>